<evidence type="ECO:0000259" key="2">
    <source>
        <dbReference type="Pfam" id="PF09792"/>
    </source>
</evidence>
<keyword evidence="1" id="KW-1133">Transmembrane helix</keyword>
<dbReference type="STRING" id="945553.A0A0D2NET9"/>
<organism evidence="3 4">
    <name type="scientific">Hypholoma sublateritium (strain FD-334 SS-4)</name>
    <dbReference type="NCBI Taxonomy" id="945553"/>
    <lineage>
        <taxon>Eukaryota</taxon>
        <taxon>Fungi</taxon>
        <taxon>Dikarya</taxon>
        <taxon>Basidiomycota</taxon>
        <taxon>Agaricomycotina</taxon>
        <taxon>Agaricomycetes</taxon>
        <taxon>Agaricomycetidae</taxon>
        <taxon>Agaricales</taxon>
        <taxon>Agaricineae</taxon>
        <taxon>Strophariaceae</taxon>
        <taxon>Hypholoma</taxon>
    </lineage>
</organism>
<evidence type="ECO:0000313" key="3">
    <source>
        <dbReference type="EMBL" id="KJA15166.1"/>
    </source>
</evidence>
<dbReference type="OrthoDB" id="3350619at2759"/>
<dbReference type="Pfam" id="PF09792">
    <property type="entry name" value="But2"/>
    <property type="match status" value="1"/>
</dbReference>
<dbReference type="EMBL" id="KN817652">
    <property type="protein sequence ID" value="KJA15166.1"/>
    <property type="molecule type" value="Genomic_DNA"/>
</dbReference>
<accession>A0A0D2NET9</accession>
<name>A0A0D2NET9_HYPSF</name>
<feature type="domain" description="Ubiquitin 3 binding protein But2 C-terminal" evidence="2">
    <location>
        <begin position="135"/>
        <end position="238"/>
    </location>
</feature>
<evidence type="ECO:0000256" key="1">
    <source>
        <dbReference type="SAM" id="Phobius"/>
    </source>
</evidence>
<reference evidence="4" key="1">
    <citation type="submission" date="2014-04" db="EMBL/GenBank/DDBJ databases">
        <title>Evolutionary Origins and Diversification of the Mycorrhizal Mutualists.</title>
        <authorList>
            <consortium name="DOE Joint Genome Institute"/>
            <consortium name="Mycorrhizal Genomics Consortium"/>
            <person name="Kohler A."/>
            <person name="Kuo A."/>
            <person name="Nagy L.G."/>
            <person name="Floudas D."/>
            <person name="Copeland A."/>
            <person name="Barry K.W."/>
            <person name="Cichocki N."/>
            <person name="Veneault-Fourrey C."/>
            <person name="LaButti K."/>
            <person name="Lindquist E.A."/>
            <person name="Lipzen A."/>
            <person name="Lundell T."/>
            <person name="Morin E."/>
            <person name="Murat C."/>
            <person name="Riley R."/>
            <person name="Ohm R."/>
            <person name="Sun H."/>
            <person name="Tunlid A."/>
            <person name="Henrissat B."/>
            <person name="Grigoriev I.V."/>
            <person name="Hibbett D.S."/>
            <person name="Martin F."/>
        </authorList>
    </citation>
    <scope>NUCLEOTIDE SEQUENCE [LARGE SCALE GENOMIC DNA]</scope>
    <source>
        <strain evidence="4">FD-334 SS-4</strain>
    </source>
</reference>
<sequence>MLSGITIVIISRSDAVAVVVHRALKGRQYALILGLIAFIGLCAFVDLLSLAYLGFKLRQTQSLGAIPVDDLPFLSSYSHLDDMYKTGNVKATPRDPVMQLPFSLTQVDSSAPDKFQKPYPHVFKSPAGLIPYNERRTTITPEISTIAQFFGEDYGMENCTVVLTIPPEARPPKNVQMNALFDVWALDWSRTIDFRRLSWNNKPPRRELLGWFSAEGAPTQQTEPFACPSGTYQHIEVSCRAGPCALDIVASGIKQFTGIYMTQHQTI</sequence>
<dbReference type="AlphaFoldDB" id="A0A0D2NET9"/>
<evidence type="ECO:0000313" key="4">
    <source>
        <dbReference type="Proteomes" id="UP000054270"/>
    </source>
</evidence>
<keyword evidence="1" id="KW-0472">Membrane</keyword>
<dbReference type="Proteomes" id="UP000054270">
    <property type="component" value="Unassembled WGS sequence"/>
</dbReference>
<proteinExistence type="predicted"/>
<keyword evidence="1" id="KW-0812">Transmembrane</keyword>
<dbReference type="InterPro" id="IPR018620">
    <property type="entry name" value="Ubiquitin3-bd_protein_But2_C"/>
</dbReference>
<protein>
    <recommendedName>
        <fullName evidence="2">Ubiquitin 3 binding protein But2 C-terminal domain-containing protein</fullName>
    </recommendedName>
</protein>
<keyword evidence="4" id="KW-1185">Reference proteome</keyword>
<feature type="transmembrane region" description="Helical" evidence="1">
    <location>
        <begin position="31"/>
        <end position="53"/>
    </location>
</feature>
<gene>
    <name evidence="3" type="ORF">HYPSUDRAFT_48622</name>
</gene>